<dbReference type="PANTHER" id="PTHR46832:SF1">
    <property type="entry name" value="5'-METHYLTHIOADENOSINE_S-ADENOSYLHOMOCYSTEINE NUCLEOSIDASE"/>
    <property type="match status" value="1"/>
</dbReference>
<dbReference type="EMBL" id="JAGSOH010000001">
    <property type="protein sequence ID" value="MBR7824834.1"/>
    <property type="molecule type" value="Genomic_DNA"/>
</dbReference>
<dbReference type="GO" id="GO:0019284">
    <property type="term" value="P:L-methionine salvage from S-adenosylmethionine"/>
    <property type="evidence" value="ECO:0007669"/>
    <property type="project" value="TreeGrafter"/>
</dbReference>
<dbReference type="GO" id="GO:0008930">
    <property type="term" value="F:methylthioadenosine nucleosidase activity"/>
    <property type="evidence" value="ECO:0007669"/>
    <property type="project" value="TreeGrafter"/>
</dbReference>
<dbReference type="SUPFAM" id="SSF53167">
    <property type="entry name" value="Purine and uridine phosphorylases"/>
    <property type="match status" value="1"/>
</dbReference>
<dbReference type="GO" id="GO:0008782">
    <property type="term" value="F:adenosylhomocysteine nucleosidase activity"/>
    <property type="evidence" value="ECO:0007669"/>
    <property type="project" value="TreeGrafter"/>
</dbReference>
<organism evidence="2 3">
    <name type="scientific">Actinospica acidithermotolerans</name>
    <dbReference type="NCBI Taxonomy" id="2828514"/>
    <lineage>
        <taxon>Bacteria</taxon>
        <taxon>Bacillati</taxon>
        <taxon>Actinomycetota</taxon>
        <taxon>Actinomycetes</taxon>
        <taxon>Catenulisporales</taxon>
        <taxon>Actinospicaceae</taxon>
        <taxon>Actinospica</taxon>
    </lineage>
</organism>
<feature type="domain" description="Nucleoside phosphorylase" evidence="1">
    <location>
        <begin position="6"/>
        <end position="246"/>
    </location>
</feature>
<name>A0A941IFA6_9ACTN</name>
<proteinExistence type="predicted"/>
<gene>
    <name evidence="2" type="ORF">KDK95_00835</name>
</gene>
<evidence type="ECO:0000259" key="1">
    <source>
        <dbReference type="Pfam" id="PF01048"/>
    </source>
</evidence>
<dbReference type="Gene3D" id="3.40.50.1580">
    <property type="entry name" value="Nucleoside phosphorylase domain"/>
    <property type="match status" value="1"/>
</dbReference>
<evidence type="ECO:0000313" key="3">
    <source>
        <dbReference type="Proteomes" id="UP000676325"/>
    </source>
</evidence>
<evidence type="ECO:0000313" key="2">
    <source>
        <dbReference type="EMBL" id="MBR7824834.1"/>
    </source>
</evidence>
<dbReference type="CDD" id="cd09008">
    <property type="entry name" value="MTAN"/>
    <property type="match status" value="1"/>
</dbReference>
<keyword evidence="3" id="KW-1185">Reference proteome</keyword>
<protein>
    <submittedName>
        <fullName evidence="2">5'-methylthioadenosine/S-adenosylhomocysteine nucleosidase</fullName>
    </submittedName>
</protein>
<dbReference type="AlphaFoldDB" id="A0A941IFA6"/>
<dbReference type="PANTHER" id="PTHR46832">
    <property type="entry name" value="5'-METHYLTHIOADENOSINE/S-ADENOSYLHOMOCYSTEINE NUCLEOSIDASE"/>
    <property type="match status" value="1"/>
</dbReference>
<dbReference type="InterPro" id="IPR000845">
    <property type="entry name" value="Nucleoside_phosphorylase_d"/>
</dbReference>
<dbReference type="Pfam" id="PF01048">
    <property type="entry name" value="PNP_UDP_1"/>
    <property type="match status" value="1"/>
</dbReference>
<dbReference type="Proteomes" id="UP000676325">
    <property type="component" value="Unassembled WGS sequence"/>
</dbReference>
<dbReference type="InterPro" id="IPR035994">
    <property type="entry name" value="Nucleoside_phosphorylase_sf"/>
</dbReference>
<dbReference type="GO" id="GO:0005829">
    <property type="term" value="C:cytosol"/>
    <property type="evidence" value="ECO:0007669"/>
    <property type="project" value="TreeGrafter"/>
</dbReference>
<accession>A0A941IFA6</accession>
<dbReference type="GO" id="GO:0009116">
    <property type="term" value="P:nucleoside metabolic process"/>
    <property type="evidence" value="ECO:0007669"/>
    <property type="project" value="InterPro"/>
</dbReference>
<reference evidence="2" key="1">
    <citation type="submission" date="2021-04" db="EMBL/GenBank/DDBJ databases">
        <title>Genome based classification of Actinospica acidithermotolerans sp. nov., an actinobacterium isolated from an Indonesian hot spring.</title>
        <authorList>
            <person name="Kusuma A.B."/>
            <person name="Putra K.E."/>
            <person name="Nafisah S."/>
            <person name="Loh J."/>
            <person name="Nouioui I."/>
            <person name="Goodfellow M."/>
        </authorList>
    </citation>
    <scope>NUCLEOTIDE SEQUENCE</scope>
    <source>
        <strain evidence="2">MGRD01-02</strain>
    </source>
</reference>
<dbReference type="RefSeq" id="WP_212515976.1">
    <property type="nucleotide sequence ID" value="NZ_JAGSOH010000001.1"/>
</dbReference>
<comment type="caution">
    <text evidence="2">The sequence shown here is derived from an EMBL/GenBank/DDBJ whole genome shotgun (WGS) entry which is preliminary data.</text>
</comment>
<sequence length="491" mass="51806">MTRSEKIVVLTALSLEAAAVRAHLPGAQRHDLKPTGTIVEQAELAGTGFTICLVQTGPGIGQAAVVAERVIAWANPTAVIFVGIAGGLKTDIELGDVVAATEVQYYPGGKDTTERFYPRPETWHTAHRLTQVAQYVEAHASWRRFLQQDGTATLPEIHFKPVASGDVVKDTDASELAELLRTNYSAAAAIEMEAAGVARAAQHAGVELLVIRGISDRSDGTKQASDADGGQKRAAQHAAAFAIGVIAGLPAPDPGHGLGTASADTPQPAPVARPDWAVLSQAPALTWRSGLQRPYGTEPPTLEVHLVPVGTDARLPMAKVQAAWDELVTLGRGRGQFAQSEAVDGHSDAQGAVAFVRALRGSGNTGLALLRTGQRSTWEALPKTGPMTGTSIFDPRHLETRIAALLELVLAIDAPLPDRVVPVAAIEPAMLVTRSTVGAVHTGAVTIRPYDTPVRTEATESIGTDALQHCIEQVAEELAAQLDQAFDRPRR</sequence>